<dbReference type="AlphaFoldDB" id="A0A6J4MW65"/>
<dbReference type="EMBL" id="CADCUM010000020">
    <property type="protein sequence ID" value="CAA9369204.1"/>
    <property type="molecule type" value="Genomic_DNA"/>
</dbReference>
<gene>
    <name evidence="2" type="ORF">AVDCRST_MAG32-433</name>
</gene>
<dbReference type="GO" id="GO:0004658">
    <property type="term" value="F:propionyl-CoA carboxylase activity"/>
    <property type="evidence" value="ECO:0007669"/>
    <property type="project" value="InterPro"/>
</dbReference>
<evidence type="ECO:0000313" key="2">
    <source>
        <dbReference type="EMBL" id="CAA9369204.1"/>
    </source>
</evidence>
<name>A0A6J4MW65_9ACTN</name>
<organism evidence="2">
    <name type="scientific">uncultured Nocardioides sp</name>
    <dbReference type="NCBI Taxonomy" id="198441"/>
    <lineage>
        <taxon>Bacteria</taxon>
        <taxon>Bacillati</taxon>
        <taxon>Actinomycetota</taxon>
        <taxon>Actinomycetes</taxon>
        <taxon>Propionibacteriales</taxon>
        <taxon>Nocardioidaceae</taxon>
        <taxon>Nocardioides</taxon>
        <taxon>environmental samples</taxon>
    </lineage>
</organism>
<dbReference type="InterPro" id="IPR032716">
    <property type="entry name" value="ACC_epsilon"/>
</dbReference>
<protein>
    <recommendedName>
        <fullName evidence="3">Acyl-CoA carboxylase epsilon subunit</fullName>
    </recommendedName>
</protein>
<feature type="region of interest" description="Disordered" evidence="1">
    <location>
        <begin position="42"/>
        <end position="79"/>
    </location>
</feature>
<evidence type="ECO:0000256" key="1">
    <source>
        <dbReference type="SAM" id="MobiDB-lite"/>
    </source>
</evidence>
<evidence type="ECO:0008006" key="3">
    <source>
        <dbReference type="Google" id="ProtNLM"/>
    </source>
</evidence>
<reference evidence="2" key="1">
    <citation type="submission" date="2020-02" db="EMBL/GenBank/DDBJ databases">
        <authorList>
            <person name="Meier V. D."/>
        </authorList>
    </citation>
    <scope>NUCLEOTIDE SEQUENCE</scope>
    <source>
        <strain evidence="2">AVDCRST_MAG32</strain>
    </source>
</reference>
<sequence length="79" mass="8171">MTGDRSPGDAAPERPLLRVVNPDATPEEVAALVAVFAALGGSGGPAPARQAPEWNAPRRLVRRTLPPGPGAWRGSALPR</sequence>
<proteinExistence type="predicted"/>
<dbReference type="Pfam" id="PF13822">
    <property type="entry name" value="ACC_epsilon"/>
    <property type="match status" value="1"/>
</dbReference>
<dbReference type="GO" id="GO:0003989">
    <property type="term" value="F:acetyl-CoA carboxylase activity"/>
    <property type="evidence" value="ECO:0007669"/>
    <property type="project" value="InterPro"/>
</dbReference>
<accession>A0A6J4MW65</accession>